<evidence type="ECO:0000313" key="1">
    <source>
        <dbReference type="EMBL" id="CAB3643658.1"/>
    </source>
</evidence>
<keyword evidence="2" id="KW-1185">Reference proteome</keyword>
<sequence length="292" mass="29879">MPSTTALICDRPSASTSSAPSVPPVPDVLITASAMPACTLAEMTLRASAPPPPMAALALSPTDTATDAPSTTDKMSACCEALTFKLVPPVSMLPPWILACTVLKTLLTATLVPTAMATPALPAWTLTAPPMAMAVMEALSDADTVTPWLPPRARITELSISALTTVLMLLMATDTPTDAPAPMPPADTATASAPATATMLPVFSALTRTSPLTKLPVTGSTFLIVAWTDPPIVLPLPAPAPAPAKPCPTATAAATPIDADTIRESLIASTAMPLADPIWVRRLPSLIALPSI</sequence>
<dbReference type="AlphaFoldDB" id="A0A6S6YWI8"/>
<dbReference type="EMBL" id="CADIJX010000002">
    <property type="protein sequence ID" value="CAB3643658.1"/>
    <property type="molecule type" value="Genomic_DNA"/>
</dbReference>
<dbReference type="Proteomes" id="UP000494108">
    <property type="component" value="Unassembled WGS sequence"/>
</dbReference>
<reference evidence="1 2" key="1">
    <citation type="submission" date="2020-04" db="EMBL/GenBank/DDBJ databases">
        <authorList>
            <person name="De Canck E."/>
        </authorList>
    </citation>
    <scope>NUCLEOTIDE SEQUENCE [LARGE SCALE GENOMIC DNA]</scope>
    <source>
        <strain evidence="1 2">LMG 3431</strain>
    </source>
</reference>
<evidence type="ECO:0000313" key="2">
    <source>
        <dbReference type="Proteomes" id="UP000494108"/>
    </source>
</evidence>
<organism evidence="1 2">
    <name type="scientific">Achromobacter pestifer</name>
    <dbReference type="NCBI Taxonomy" id="1353889"/>
    <lineage>
        <taxon>Bacteria</taxon>
        <taxon>Pseudomonadati</taxon>
        <taxon>Pseudomonadota</taxon>
        <taxon>Betaproteobacteria</taxon>
        <taxon>Burkholderiales</taxon>
        <taxon>Alcaligenaceae</taxon>
        <taxon>Achromobacter</taxon>
    </lineage>
</organism>
<name>A0A6S6YWI8_9BURK</name>
<gene>
    <name evidence="1" type="ORF">LMG3431_02339</name>
</gene>
<accession>A0A6S6YWI8</accession>
<proteinExistence type="predicted"/>
<protein>
    <submittedName>
        <fullName evidence="1">Uncharacterized protein</fullName>
    </submittedName>
</protein>